<gene>
    <name evidence="1" type="ORF">MTR66_18105</name>
</gene>
<sequence length="273" mass="31364">MKKLDVKYKFEDVVYALYNKAAGVKDFLDGDLRKKLAKNSALRGLQEGKRCFIIGNGPSIREQPLHLLRDEQTFVCNYFFKHENIREINPKYYFVIDGKLSTGEWPISMLAEIQEHCPNASLFLDGAQKHKPEAYEYDRKFGVHWVAGGRIIHPGYGFPIDLTRRIGGDNVVKIALHASIYMGFKEIYILGVDGDGLFRDLLGQSSHFYAAPPENATMDYRRMELDLWHCTEGFRSWRAIAERFDHSPVRIYNATRGGLLNIFPRRALEDVIG</sequence>
<organism evidence="1 2">
    <name type="scientific">Novosphingobium beihaiensis</name>
    <dbReference type="NCBI Taxonomy" id="2930389"/>
    <lineage>
        <taxon>Bacteria</taxon>
        <taxon>Pseudomonadati</taxon>
        <taxon>Pseudomonadota</taxon>
        <taxon>Alphaproteobacteria</taxon>
        <taxon>Sphingomonadales</taxon>
        <taxon>Sphingomonadaceae</taxon>
        <taxon>Novosphingobium</taxon>
    </lineage>
</organism>
<reference evidence="1 2" key="1">
    <citation type="submission" date="2022-04" db="EMBL/GenBank/DDBJ databases">
        <title>Identification of a novel bacterium isolated from mangrove sediments.</title>
        <authorList>
            <person name="Pan X."/>
        </authorList>
    </citation>
    <scope>NUCLEOTIDE SEQUENCE [LARGE SCALE GENOMIC DNA]</scope>
    <source>
        <strain evidence="1 2">B2638</strain>
    </source>
</reference>
<dbReference type="RefSeq" id="WP_243923609.1">
    <property type="nucleotide sequence ID" value="NZ_JALHLG010000044.1"/>
</dbReference>
<proteinExistence type="predicted"/>
<dbReference type="Gene3D" id="3.90.1480.10">
    <property type="entry name" value="Alpha-2,3-sialyltransferase"/>
    <property type="match status" value="1"/>
</dbReference>
<dbReference type="Proteomes" id="UP001202281">
    <property type="component" value="Unassembled WGS sequence"/>
</dbReference>
<evidence type="ECO:0000313" key="2">
    <source>
        <dbReference type="Proteomes" id="UP001202281"/>
    </source>
</evidence>
<protein>
    <recommendedName>
        <fullName evidence="3">DUF115 domain-containing protein</fullName>
    </recommendedName>
</protein>
<comment type="caution">
    <text evidence="1">The sequence shown here is derived from an EMBL/GenBank/DDBJ whole genome shotgun (WGS) entry which is preliminary data.</text>
</comment>
<dbReference type="EMBL" id="JALHLG010000044">
    <property type="protein sequence ID" value="MCJ2188720.1"/>
    <property type="molecule type" value="Genomic_DNA"/>
</dbReference>
<evidence type="ECO:0008006" key="3">
    <source>
        <dbReference type="Google" id="ProtNLM"/>
    </source>
</evidence>
<accession>A0ABT0BUI6</accession>
<name>A0ABT0BUI6_9SPHN</name>
<keyword evidence="2" id="KW-1185">Reference proteome</keyword>
<evidence type="ECO:0000313" key="1">
    <source>
        <dbReference type="EMBL" id="MCJ2188720.1"/>
    </source>
</evidence>